<proteinExistence type="predicted"/>
<comment type="caution">
    <text evidence="2">The sequence shown here is derived from an EMBL/GenBank/DDBJ whole genome shotgun (WGS) entry which is preliminary data.</text>
</comment>
<dbReference type="Pfam" id="PF07362">
    <property type="entry name" value="CcdA"/>
    <property type="match status" value="1"/>
</dbReference>
<keyword evidence="3" id="KW-1185">Reference proteome</keyword>
<protein>
    <submittedName>
        <fullName evidence="2">Type II toxin-antitoxin system CcdA family antitoxin</fullName>
    </submittedName>
</protein>
<evidence type="ECO:0000313" key="3">
    <source>
        <dbReference type="Proteomes" id="UP001203069"/>
    </source>
</evidence>
<keyword evidence="1" id="KW-1277">Toxin-antitoxin system</keyword>
<accession>A0ABT0MZR3</accession>
<dbReference type="RefSeq" id="WP_249246328.1">
    <property type="nucleotide sequence ID" value="NZ_JAKPBZ010000116.1"/>
</dbReference>
<name>A0ABT0MZR3_9GAMM</name>
<sequence length="80" mass="8641">MSGINSSTAKKRANVTVNAALLSEAKACGINLSSLLDESLKERLRQHRRQKFIAENKEAFESHNAFLAAAGLFSDGHGVL</sequence>
<organism evidence="2 3">
    <name type="scientific">Brenneria tiliae</name>
    <dbReference type="NCBI Taxonomy" id="2914984"/>
    <lineage>
        <taxon>Bacteria</taxon>
        <taxon>Pseudomonadati</taxon>
        <taxon>Pseudomonadota</taxon>
        <taxon>Gammaproteobacteria</taxon>
        <taxon>Enterobacterales</taxon>
        <taxon>Pectobacteriaceae</taxon>
        <taxon>Brenneria</taxon>
    </lineage>
</organism>
<dbReference type="Proteomes" id="UP001203069">
    <property type="component" value="Unassembled WGS sequence"/>
</dbReference>
<evidence type="ECO:0000313" key="2">
    <source>
        <dbReference type="EMBL" id="MCL2895344.1"/>
    </source>
</evidence>
<gene>
    <name evidence="2" type="ORF">MFP26_21980</name>
</gene>
<dbReference type="InterPro" id="IPR009956">
    <property type="entry name" value="Post-segregation_anti-tox_CcdA"/>
</dbReference>
<reference evidence="2 3" key="1">
    <citation type="submission" date="2022-02" db="EMBL/GenBank/DDBJ databases">
        <title>Description of Brenneria tiliae sp. nov. isolated from symptomatic Tilia x moltkei and Tilia x europaea trees in the UK.</title>
        <authorList>
            <person name="Kile H."/>
        </authorList>
    </citation>
    <scope>NUCLEOTIDE SEQUENCE [LARGE SCALE GENOMIC DNA]</scope>
    <source>
        <strain evidence="2 3">MC1SB4.1</strain>
    </source>
</reference>
<evidence type="ECO:0000256" key="1">
    <source>
        <dbReference type="ARBA" id="ARBA00022649"/>
    </source>
</evidence>
<dbReference type="EMBL" id="JAKPBZ010000116">
    <property type="protein sequence ID" value="MCL2895344.1"/>
    <property type="molecule type" value="Genomic_DNA"/>
</dbReference>